<organism evidence="2">
    <name type="scientific">Ixodes ricinus</name>
    <name type="common">Common tick</name>
    <name type="synonym">Acarus ricinus</name>
    <dbReference type="NCBI Taxonomy" id="34613"/>
    <lineage>
        <taxon>Eukaryota</taxon>
        <taxon>Metazoa</taxon>
        <taxon>Ecdysozoa</taxon>
        <taxon>Arthropoda</taxon>
        <taxon>Chelicerata</taxon>
        <taxon>Arachnida</taxon>
        <taxon>Acari</taxon>
        <taxon>Parasitiformes</taxon>
        <taxon>Ixodida</taxon>
        <taxon>Ixodoidea</taxon>
        <taxon>Ixodidae</taxon>
        <taxon>Ixodinae</taxon>
        <taxon>Ixodes</taxon>
    </lineage>
</organism>
<dbReference type="Gene3D" id="3.60.10.10">
    <property type="entry name" value="Endonuclease/exonuclease/phosphatase"/>
    <property type="match status" value="1"/>
</dbReference>
<dbReference type="EMBL" id="GADI01006516">
    <property type="protein sequence ID" value="JAA67292.1"/>
    <property type="molecule type" value="mRNA"/>
</dbReference>
<dbReference type="AlphaFoldDB" id="A0A0K8R810"/>
<dbReference type="PROSITE" id="PS50878">
    <property type="entry name" value="RT_POL"/>
    <property type="match status" value="1"/>
</dbReference>
<protein>
    <submittedName>
        <fullName evidence="2">Putative outcast ele5 orf1-h 1e-40-j 4</fullName>
    </submittedName>
</protein>
<reference evidence="2" key="1">
    <citation type="submission" date="2012-12" db="EMBL/GenBank/DDBJ databases">
        <title>Identification and characterization of a phenylalanine ammonia-lyase gene family in Isatis indigotica Fort.</title>
        <authorList>
            <person name="Liu Q."/>
            <person name="Chen J."/>
            <person name="Zhou X."/>
            <person name="Di P."/>
            <person name="Xiao Y."/>
            <person name="Xuan H."/>
            <person name="Zhang L."/>
            <person name="Chen W."/>
        </authorList>
    </citation>
    <scope>NUCLEOTIDE SEQUENCE</scope>
    <source>
        <tissue evidence="2">Salivary gland</tissue>
    </source>
</reference>
<evidence type="ECO:0000259" key="1">
    <source>
        <dbReference type="PROSITE" id="PS50878"/>
    </source>
</evidence>
<dbReference type="InterPro" id="IPR043502">
    <property type="entry name" value="DNA/RNA_pol_sf"/>
</dbReference>
<dbReference type="PANTHER" id="PTHR33332">
    <property type="entry name" value="REVERSE TRANSCRIPTASE DOMAIN-CONTAINING PROTEIN"/>
    <property type="match status" value="1"/>
</dbReference>
<feature type="domain" description="Reverse transcriptase" evidence="1">
    <location>
        <begin position="431"/>
        <end position="681"/>
    </location>
</feature>
<dbReference type="SUPFAM" id="SSF56672">
    <property type="entry name" value="DNA/RNA polymerases"/>
    <property type="match status" value="1"/>
</dbReference>
<dbReference type="InterPro" id="IPR036691">
    <property type="entry name" value="Endo/exonu/phosph_ase_sf"/>
</dbReference>
<accession>A0A0K8R810</accession>
<evidence type="ECO:0000313" key="2">
    <source>
        <dbReference type="EMBL" id="JAA67292.1"/>
    </source>
</evidence>
<proteinExistence type="evidence at transcript level"/>
<dbReference type="GO" id="GO:0071897">
    <property type="term" value="P:DNA biosynthetic process"/>
    <property type="evidence" value="ECO:0007669"/>
    <property type="project" value="UniProtKB-ARBA"/>
</dbReference>
<dbReference type="Pfam" id="PF00078">
    <property type="entry name" value="RVT_1"/>
    <property type="match status" value="1"/>
</dbReference>
<dbReference type="SUPFAM" id="SSF56219">
    <property type="entry name" value="DNase I-like"/>
    <property type="match status" value="1"/>
</dbReference>
<name>A0A0K8R810_IXORI</name>
<dbReference type="InterPro" id="IPR000477">
    <property type="entry name" value="RT_dom"/>
</dbReference>
<dbReference type="CDD" id="cd01650">
    <property type="entry name" value="RT_nLTR_like"/>
    <property type="match status" value="1"/>
</dbReference>
<sequence>MQQKPKYFKCPSYSSYVLNRTSRRGGGVCLLVNKSIKCELWDDYCCITQDYEMLSVRTGNTVISVLYRPPDGRSVFFFQFCERFLQVVNDNHYDLILGGDFNIDMLKDSACKREFNILIETNGCVSVIQSPTRVTVRSETMIDLFITNAQPDKITSGTLSYDISDHLPIFLCLNTKPYKNVRNTGTFVFQDITNDRLNAFKADISEINWSPIYNCEDVNLAYNTFLGEFTTIYNRHFPWKTLKVSKKIRKPWITPELLKKIEKKNILYQKFLKTREPSQLLSFKVYRNQLTKILRKAKTVYHTNSFQAQSTRADVIWRKLNSVLNRVPNRQPVDSIVHEGVYLDGSSLANTFSDYFAGLVSDNTATDAFCSYLEYRNNYSIFLEPVTIPEVCSVFMQLKNSSSCDCDNLQIRPVKYILDLVAPCLCHIFNLSLTTGLFPEKMQMAKVAVLHKKGDKNILSNYRPLSILPLFSKGLEKIIHTRLVQFSDKHNLLTPAQFGFRKGRSTELALLEQKEYILKNFEEKKQVLGVFVDFTKAFDFINHNILLKKLERYGVRGLPLELLRSYLRHRCQYVSIGQFSSDVKPIHSGVPQGSILGPFLFNMYINDIVNISPAKFVIYADDSSLFFSSDNSDDLVTIANDTLSKLGAWAKDNYLKINTDKTKAIIFRPKNKCVNLTGRIVLDTTSIEIVSNFKSLGVIFSEHMLWDSHINHLLAKLSTIIGLTFRNGKTLPVSVKLLIYNSLFYSHMSYCNLVWGNTTFTNLQKLFLLQKKMVRILCNLPYDFHTGSLFKKFSLLKMHSLYEYRLIRSLKYKEKETL</sequence>